<organism evidence="1 2">
    <name type="scientific">Paenibacillus turicensis</name>
    <dbReference type="NCBI Taxonomy" id="160487"/>
    <lineage>
        <taxon>Bacteria</taxon>
        <taxon>Bacillati</taxon>
        <taxon>Bacillota</taxon>
        <taxon>Bacilli</taxon>
        <taxon>Bacillales</taxon>
        <taxon>Paenibacillaceae</taxon>
        <taxon>Paenibacillus</taxon>
    </lineage>
</organism>
<gene>
    <name evidence="1" type="ORF">J2Z32_002583</name>
</gene>
<sequence length="64" mass="7535">MEVETVKLHQIVMKWFPDMLPFLNEDELNSKIILRDGLTILEPDDALEIIHFSICRHQSSSFLH</sequence>
<reference evidence="1 2" key="1">
    <citation type="submission" date="2021-03" db="EMBL/GenBank/DDBJ databases">
        <title>Genomic Encyclopedia of Type Strains, Phase IV (KMG-IV): sequencing the most valuable type-strain genomes for metagenomic binning, comparative biology and taxonomic classification.</title>
        <authorList>
            <person name="Goeker M."/>
        </authorList>
    </citation>
    <scope>NUCLEOTIDE SEQUENCE [LARGE SCALE GENOMIC DNA]</scope>
    <source>
        <strain evidence="1 2">DSM 14349</strain>
    </source>
</reference>
<comment type="caution">
    <text evidence="1">The sequence shown here is derived from an EMBL/GenBank/DDBJ whole genome shotgun (WGS) entry which is preliminary data.</text>
</comment>
<accession>A0ABS4FTR8</accession>
<evidence type="ECO:0000313" key="2">
    <source>
        <dbReference type="Proteomes" id="UP001519272"/>
    </source>
</evidence>
<name>A0ABS4FTR8_9BACL</name>
<proteinExistence type="predicted"/>
<evidence type="ECO:0000313" key="1">
    <source>
        <dbReference type="EMBL" id="MBP1905935.1"/>
    </source>
</evidence>
<dbReference type="RefSeq" id="WP_210089541.1">
    <property type="nucleotide sequence ID" value="NZ_JAGGKG010000011.1"/>
</dbReference>
<keyword evidence="2" id="KW-1185">Reference proteome</keyword>
<dbReference type="Proteomes" id="UP001519272">
    <property type="component" value="Unassembled WGS sequence"/>
</dbReference>
<protein>
    <submittedName>
        <fullName evidence="1">Uncharacterized protein</fullName>
    </submittedName>
</protein>
<dbReference type="EMBL" id="JAGGKG010000011">
    <property type="protein sequence ID" value="MBP1905935.1"/>
    <property type="molecule type" value="Genomic_DNA"/>
</dbReference>